<sequence>MLGRLFILLILFYQRGISPLFPPCCRFVPTCSAYALEAVRRYGPFKGGYLAIRRILRCHPFNPGGYDPVP</sequence>
<dbReference type="SMART" id="SM01234">
    <property type="entry name" value="Haemolytic"/>
    <property type="match status" value="1"/>
</dbReference>
<organism evidence="3 4">
    <name type="scientific">Candidatus Fimadaptatus faecigallinarum</name>
    <dbReference type="NCBI Taxonomy" id="2840814"/>
    <lineage>
        <taxon>Bacteria</taxon>
        <taxon>Bacillati</taxon>
        <taxon>Bacillota</taxon>
        <taxon>Clostridia</taxon>
        <taxon>Eubacteriales</taxon>
        <taxon>Candidatus Fimadaptatus</taxon>
    </lineage>
</organism>
<dbReference type="GO" id="GO:0005886">
    <property type="term" value="C:plasma membrane"/>
    <property type="evidence" value="ECO:0007669"/>
    <property type="project" value="UniProtKB-SubCell"/>
</dbReference>
<dbReference type="HAMAP" id="MF_00386">
    <property type="entry name" value="UPF0161_YidD"/>
    <property type="match status" value="1"/>
</dbReference>
<comment type="function">
    <text evidence="2">Could be involved in insertion of integral membrane proteins into the membrane.</text>
</comment>
<comment type="subcellular location">
    <subcellularLocation>
        <location evidence="2">Cell membrane</location>
        <topology evidence="2">Peripheral membrane protein</topology>
        <orientation evidence="2">Cytoplasmic side</orientation>
    </subcellularLocation>
</comment>
<dbReference type="InterPro" id="IPR002696">
    <property type="entry name" value="Membr_insert_effic_factor_YidD"/>
</dbReference>
<name>A0A9D1LQH2_9FIRM</name>
<dbReference type="PANTHER" id="PTHR33383">
    <property type="entry name" value="MEMBRANE PROTEIN INSERTION EFFICIENCY FACTOR-RELATED"/>
    <property type="match status" value="1"/>
</dbReference>
<keyword evidence="2" id="KW-1003">Cell membrane</keyword>
<protein>
    <recommendedName>
        <fullName evidence="2">Putative membrane protein insertion efficiency factor</fullName>
    </recommendedName>
</protein>
<dbReference type="PANTHER" id="PTHR33383:SF1">
    <property type="entry name" value="MEMBRANE PROTEIN INSERTION EFFICIENCY FACTOR-RELATED"/>
    <property type="match status" value="1"/>
</dbReference>
<dbReference type="EMBL" id="DVNK01000024">
    <property type="protein sequence ID" value="HIU46153.1"/>
    <property type="molecule type" value="Genomic_DNA"/>
</dbReference>
<dbReference type="Pfam" id="PF01809">
    <property type="entry name" value="YidD"/>
    <property type="match status" value="1"/>
</dbReference>
<accession>A0A9D1LQH2</accession>
<dbReference type="AlphaFoldDB" id="A0A9D1LQH2"/>
<reference evidence="3" key="1">
    <citation type="submission" date="2020-10" db="EMBL/GenBank/DDBJ databases">
        <authorList>
            <person name="Gilroy R."/>
        </authorList>
    </citation>
    <scope>NUCLEOTIDE SEQUENCE</scope>
    <source>
        <strain evidence="3">ChiSxjej2B14-8506</strain>
    </source>
</reference>
<reference evidence="3" key="2">
    <citation type="journal article" date="2021" name="PeerJ">
        <title>Extensive microbial diversity within the chicken gut microbiome revealed by metagenomics and culture.</title>
        <authorList>
            <person name="Gilroy R."/>
            <person name="Ravi A."/>
            <person name="Getino M."/>
            <person name="Pursley I."/>
            <person name="Horton D.L."/>
            <person name="Alikhan N.F."/>
            <person name="Baker D."/>
            <person name="Gharbi K."/>
            <person name="Hall N."/>
            <person name="Watson M."/>
            <person name="Adriaenssens E.M."/>
            <person name="Foster-Nyarko E."/>
            <person name="Jarju S."/>
            <person name="Secka A."/>
            <person name="Antonio M."/>
            <person name="Oren A."/>
            <person name="Chaudhuri R.R."/>
            <person name="La Ragione R."/>
            <person name="Hildebrand F."/>
            <person name="Pallen M.J."/>
        </authorList>
    </citation>
    <scope>NUCLEOTIDE SEQUENCE</scope>
    <source>
        <strain evidence="3">ChiSxjej2B14-8506</strain>
    </source>
</reference>
<comment type="caution">
    <text evidence="3">The sequence shown here is derived from an EMBL/GenBank/DDBJ whole genome shotgun (WGS) entry which is preliminary data.</text>
</comment>
<evidence type="ECO:0000313" key="4">
    <source>
        <dbReference type="Proteomes" id="UP000824123"/>
    </source>
</evidence>
<dbReference type="Proteomes" id="UP000824123">
    <property type="component" value="Unassembled WGS sequence"/>
</dbReference>
<keyword evidence="1 2" id="KW-0472">Membrane</keyword>
<gene>
    <name evidence="3" type="primary">yidD</name>
    <name evidence="3" type="ORF">IAC59_02720</name>
</gene>
<evidence type="ECO:0000256" key="2">
    <source>
        <dbReference type="HAMAP-Rule" id="MF_00386"/>
    </source>
</evidence>
<evidence type="ECO:0000256" key="1">
    <source>
        <dbReference type="ARBA" id="ARBA00023136"/>
    </source>
</evidence>
<evidence type="ECO:0000313" key="3">
    <source>
        <dbReference type="EMBL" id="HIU46153.1"/>
    </source>
</evidence>
<dbReference type="NCBIfam" id="TIGR00278">
    <property type="entry name" value="membrane protein insertion efficiency factor YidD"/>
    <property type="match status" value="1"/>
</dbReference>
<comment type="similarity">
    <text evidence="2">Belongs to the UPF0161 family.</text>
</comment>
<proteinExistence type="inferred from homology"/>